<dbReference type="OrthoDB" id="190168at2"/>
<dbReference type="RefSeq" id="WP_052009514.1">
    <property type="nucleotide sequence ID" value="NZ_JFYO01000011.1"/>
</dbReference>
<name>A0A031FLP5_9MICO</name>
<proteinExistence type="predicted"/>
<reference evidence="1 2" key="1">
    <citation type="submission" date="2014-03" db="EMBL/GenBank/DDBJ databases">
        <title>Draft Genome Sequences of 13 Willow Endophytes.</title>
        <authorList>
            <person name="Gan H.Y."/>
            <person name="Gan H.M."/>
            <person name="Savka M.A."/>
            <person name="Hudson A.O."/>
        </authorList>
    </citation>
    <scope>NUCLEOTIDE SEQUENCE [LARGE SCALE GENOMIC DNA]</scope>
    <source>
        <strain evidence="1 2">RIT293</strain>
    </source>
</reference>
<organism evidence="1 2">
    <name type="scientific">Microbacterium oleivorans</name>
    <dbReference type="NCBI Taxonomy" id="273677"/>
    <lineage>
        <taxon>Bacteria</taxon>
        <taxon>Bacillati</taxon>
        <taxon>Actinomycetota</taxon>
        <taxon>Actinomycetes</taxon>
        <taxon>Micrococcales</taxon>
        <taxon>Microbacteriaceae</taxon>
        <taxon>Microbacterium</taxon>
    </lineage>
</organism>
<evidence type="ECO:0000313" key="1">
    <source>
        <dbReference type="EMBL" id="EZP25202.1"/>
    </source>
</evidence>
<evidence type="ECO:0000313" key="2">
    <source>
        <dbReference type="Proteomes" id="UP000024001"/>
    </source>
</evidence>
<dbReference type="Proteomes" id="UP000024001">
    <property type="component" value="Unassembled WGS sequence"/>
</dbReference>
<accession>A0A031FLP5</accession>
<keyword evidence="2" id="KW-1185">Reference proteome</keyword>
<sequence>MLTRLAHPDGVVVGWRTVPGTTGSGRTPEARVVGRHLLREALTLLGEADTGIRQRCEVCGGVDHGPLRSDDAAISVAYAPGVVVAAAAHARAIGIDVERDAGALPGLDALFAPSPPPDAGGWTAIEAALKADGRGLRVDPATVVVADGRARVPGHDGTIAVHRVTGPAGYVVSLAIDPA</sequence>
<protein>
    <submittedName>
        <fullName evidence="1">CheY-like receiver/methylesterase domain-containing chemotaxis response regulator</fullName>
    </submittedName>
</protein>
<dbReference type="eggNOG" id="COG2091">
    <property type="taxonomic scope" value="Bacteria"/>
</dbReference>
<comment type="caution">
    <text evidence="1">The sequence shown here is derived from an EMBL/GenBank/DDBJ whole genome shotgun (WGS) entry which is preliminary data.</text>
</comment>
<dbReference type="EMBL" id="JFYO01000011">
    <property type="protein sequence ID" value="EZP25202.1"/>
    <property type="molecule type" value="Genomic_DNA"/>
</dbReference>
<dbReference type="AlphaFoldDB" id="A0A031FLP5"/>
<gene>
    <name evidence="1" type="ORF">BW34_02655</name>
</gene>